<evidence type="ECO:0000313" key="1">
    <source>
        <dbReference type="EMBL" id="GIY60842.1"/>
    </source>
</evidence>
<dbReference type="AlphaFoldDB" id="A0AAV4USQ8"/>
<sequence>MRSVERCDQFPELRPKVSGRVFKLAWDLKAPQEFVLTRIADMSASRNPFCNFFRLFVLRFLCAVIDVSLTVKVEKREDPTDNDLLHGEDLQ</sequence>
<protein>
    <submittedName>
        <fullName evidence="1">Uncharacterized protein</fullName>
    </submittedName>
</protein>
<dbReference type="EMBL" id="BPLQ01011863">
    <property type="protein sequence ID" value="GIY60842.1"/>
    <property type="molecule type" value="Genomic_DNA"/>
</dbReference>
<accession>A0AAV4USQ8</accession>
<name>A0AAV4USQ8_9ARAC</name>
<dbReference type="Proteomes" id="UP001054837">
    <property type="component" value="Unassembled WGS sequence"/>
</dbReference>
<comment type="caution">
    <text evidence="1">The sequence shown here is derived from an EMBL/GenBank/DDBJ whole genome shotgun (WGS) entry which is preliminary data.</text>
</comment>
<gene>
    <name evidence="1" type="ORF">CDAR_194031</name>
</gene>
<reference evidence="1 2" key="1">
    <citation type="submission" date="2021-06" db="EMBL/GenBank/DDBJ databases">
        <title>Caerostris darwini draft genome.</title>
        <authorList>
            <person name="Kono N."/>
            <person name="Arakawa K."/>
        </authorList>
    </citation>
    <scope>NUCLEOTIDE SEQUENCE [LARGE SCALE GENOMIC DNA]</scope>
</reference>
<organism evidence="1 2">
    <name type="scientific">Caerostris darwini</name>
    <dbReference type="NCBI Taxonomy" id="1538125"/>
    <lineage>
        <taxon>Eukaryota</taxon>
        <taxon>Metazoa</taxon>
        <taxon>Ecdysozoa</taxon>
        <taxon>Arthropoda</taxon>
        <taxon>Chelicerata</taxon>
        <taxon>Arachnida</taxon>
        <taxon>Araneae</taxon>
        <taxon>Araneomorphae</taxon>
        <taxon>Entelegynae</taxon>
        <taxon>Araneoidea</taxon>
        <taxon>Araneidae</taxon>
        <taxon>Caerostris</taxon>
    </lineage>
</organism>
<proteinExistence type="predicted"/>
<keyword evidence="2" id="KW-1185">Reference proteome</keyword>
<evidence type="ECO:0000313" key="2">
    <source>
        <dbReference type="Proteomes" id="UP001054837"/>
    </source>
</evidence>